<dbReference type="SUPFAM" id="SSF53681">
    <property type="entry name" value="Aspartate/glutamate racemase"/>
    <property type="match status" value="2"/>
</dbReference>
<dbReference type="InterPro" id="IPR001920">
    <property type="entry name" value="Asp/Glu_race"/>
</dbReference>
<dbReference type="Pfam" id="PF01177">
    <property type="entry name" value="Asp_Glu_race"/>
    <property type="match status" value="1"/>
</dbReference>
<dbReference type="NCBIfam" id="TIGR00035">
    <property type="entry name" value="asp_race"/>
    <property type="match status" value="1"/>
</dbReference>
<dbReference type="EMBL" id="RHIB01000003">
    <property type="protein sequence ID" value="RNA66774.1"/>
    <property type="molecule type" value="Genomic_DNA"/>
</dbReference>
<dbReference type="OrthoDB" id="9803739at2"/>
<dbReference type="RefSeq" id="WP_122900555.1">
    <property type="nucleotide sequence ID" value="NZ_RHIB01000003.1"/>
</dbReference>
<dbReference type="GO" id="GO:0047661">
    <property type="term" value="F:amino-acid racemase activity"/>
    <property type="evidence" value="ECO:0007669"/>
    <property type="project" value="InterPro"/>
</dbReference>
<comment type="similarity">
    <text evidence="1">Belongs to the aspartate/glutamate racemases family.</text>
</comment>
<dbReference type="InterPro" id="IPR018187">
    <property type="entry name" value="Asp/Glu_racemase_AS_1"/>
</dbReference>
<dbReference type="PANTHER" id="PTHR21198">
    <property type="entry name" value="GLUTAMATE RACEMASE"/>
    <property type="match status" value="1"/>
</dbReference>
<organism evidence="3 4">
    <name type="scientific">Alteribacter keqinensis</name>
    <dbReference type="NCBI Taxonomy" id="2483800"/>
    <lineage>
        <taxon>Bacteria</taxon>
        <taxon>Bacillati</taxon>
        <taxon>Bacillota</taxon>
        <taxon>Bacilli</taxon>
        <taxon>Bacillales</taxon>
        <taxon>Bacillaceae</taxon>
        <taxon>Alteribacter</taxon>
    </lineage>
</organism>
<dbReference type="AlphaFoldDB" id="A0A3M7TNF7"/>
<evidence type="ECO:0000256" key="2">
    <source>
        <dbReference type="ARBA" id="ARBA00023235"/>
    </source>
</evidence>
<comment type="caution">
    <text evidence="3">The sequence shown here is derived from an EMBL/GenBank/DDBJ whole genome shotgun (WGS) entry which is preliminary data.</text>
</comment>
<evidence type="ECO:0000313" key="4">
    <source>
        <dbReference type="Proteomes" id="UP000278746"/>
    </source>
</evidence>
<dbReference type="PROSITE" id="PS00924">
    <property type="entry name" value="ASP_GLU_RACEMASE_2"/>
    <property type="match status" value="1"/>
</dbReference>
<dbReference type="Proteomes" id="UP000278746">
    <property type="component" value="Unassembled WGS sequence"/>
</dbReference>
<accession>A0A3M7TNF7</accession>
<proteinExistence type="inferred from homology"/>
<evidence type="ECO:0000313" key="3">
    <source>
        <dbReference type="EMBL" id="RNA66774.1"/>
    </source>
</evidence>
<dbReference type="Gene3D" id="3.40.50.1860">
    <property type="match status" value="2"/>
</dbReference>
<protein>
    <submittedName>
        <fullName evidence="3">Amino acid racemase</fullName>
        <ecNumber evidence="3">5.1.1.-</ecNumber>
    </submittedName>
</protein>
<dbReference type="EC" id="5.1.1.-" evidence="3"/>
<name>A0A3M7TNF7_9BACI</name>
<reference evidence="3 4" key="1">
    <citation type="submission" date="2018-10" db="EMBL/GenBank/DDBJ databases">
        <title>Bacillus Keqinensis sp. nov., a moderately halophilic bacterium isolated from a saline-alkaline lake.</title>
        <authorList>
            <person name="Wang H."/>
        </authorList>
    </citation>
    <scope>NUCLEOTIDE SEQUENCE [LARGE SCALE GENOMIC DNA]</scope>
    <source>
        <strain evidence="3 4">KQ-3</strain>
    </source>
</reference>
<dbReference type="InterPro" id="IPR015942">
    <property type="entry name" value="Asp/Glu/hydantoin_racemase"/>
</dbReference>
<dbReference type="InterPro" id="IPR033134">
    <property type="entry name" value="Asp/Glu_racemase_AS_2"/>
</dbReference>
<evidence type="ECO:0000256" key="1">
    <source>
        <dbReference type="ARBA" id="ARBA00007847"/>
    </source>
</evidence>
<gene>
    <name evidence="3" type="ORF">EBO34_16305</name>
</gene>
<dbReference type="PROSITE" id="PS00923">
    <property type="entry name" value="ASP_GLU_RACEMASE_1"/>
    <property type="match status" value="1"/>
</dbReference>
<sequence length="237" mass="26286">MKIVLGVLGGMGPAATIDFFDKMVLNTSVDKEEDHIHVIINNNPQIPSRVKGISGAGESPLPFIIEGIRLLELVGASFVVMPCNTAHYWYDQITEQVNVPVLHIIKETAREIKDAAGTTLPKVLLLATEGTVKAGLYKKELDKRAVILTPNQREQRVVDNTIERIKRGLCDTSDYKLIQDLIEHYKENHMIDMIIGGCTEIPLMYPHLDLTGINPVDPTLILARAAIKKCGKKLKSQ</sequence>
<keyword evidence="2 3" id="KW-0413">Isomerase</keyword>
<dbReference type="InterPro" id="IPR004380">
    <property type="entry name" value="Asp_race"/>
</dbReference>
<keyword evidence="4" id="KW-1185">Reference proteome</keyword>
<dbReference type="PANTHER" id="PTHR21198:SF7">
    <property type="entry name" value="ASPARTATE-GLUTAMATE RACEMASE FAMILY"/>
    <property type="match status" value="1"/>
</dbReference>